<dbReference type="Proteomes" id="UP000660380">
    <property type="component" value="Unassembled WGS sequence"/>
</dbReference>
<accession>A0ABR8GV54</accession>
<organism evidence="1 2">
    <name type="scientific">Scytonema hofmannii FACHB-248</name>
    <dbReference type="NCBI Taxonomy" id="1842502"/>
    <lineage>
        <taxon>Bacteria</taxon>
        <taxon>Bacillati</taxon>
        <taxon>Cyanobacteriota</taxon>
        <taxon>Cyanophyceae</taxon>
        <taxon>Nostocales</taxon>
        <taxon>Scytonemataceae</taxon>
        <taxon>Scytonema</taxon>
    </lineage>
</organism>
<comment type="caution">
    <text evidence="1">The sequence shown here is derived from an EMBL/GenBank/DDBJ whole genome shotgun (WGS) entry which is preliminary data.</text>
</comment>
<evidence type="ECO:0000313" key="2">
    <source>
        <dbReference type="Proteomes" id="UP000660380"/>
    </source>
</evidence>
<gene>
    <name evidence="1" type="ORF">H6G81_23325</name>
</gene>
<name>A0ABR8GV54_9CYAN</name>
<evidence type="ECO:0000313" key="1">
    <source>
        <dbReference type="EMBL" id="MBD2607376.1"/>
    </source>
</evidence>
<dbReference type="RefSeq" id="WP_144238125.1">
    <property type="nucleotide sequence ID" value="NZ_JACJTA010000062.1"/>
</dbReference>
<dbReference type="EMBL" id="JACJTA010000062">
    <property type="protein sequence ID" value="MBD2607376.1"/>
    <property type="molecule type" value="Genomic_DNA"/>
</dbReference>
<sequence>MATKISIYGRKGNLTGFVSPINRCPRSKPQTAALRDRALSPSQFYIPYLARIVKLITTKEQ</sequence>
<keyword evidence="2" id="KW-1185">Reference proteome</keyword>
<proteinExistence type="predicted"/>
<reference evidence="1 2" key="1">
    <citation type="journal article" date="2020" name="ISME J.">
        <title>Comparative genomics reveals insights into cyanobacterial evolution and habitat adaptation.</title>
        <authorList>
            <person name="Chen M.Y."/>
            <person name="Teng W.K."/>
            <person name="Zhao L."/>
            <person name="Hu C.X."/>
            <person name="Zhou Y.K."/>
            <person name="Han B.P."/>
            <person name="Song L.R."/>
            <person name="Shu W.S."/>
        </authorList>
    </citation>
    <scope>NUCLEOTIDE SEQUENCE [LARGE SCALE GENOMIC DNA]</scope>
    <source>
        <strain evidence="1 2">FACHB-248</strain>
    </source>
</reference>
<protein>
    <submittedName>
        <fullName evidence="1">Uncharacterized protein</fullName>
    </submittedName>
</protein>